<accession>A0AAP5UUT4</accession>
<dbReference type="RefSeq" id="WP_106352898.1">
    <property type="nucleotide sequence ID" value="NZ_JANSLM010000002.1"/>
</dbReference>
<dbReference type="EMBL" id="JANSLM010000002">
    <property type="protein sequence ID" value="MDT8837299.1"/>
    <property type="molecule type" value="Genomic_DNA"/>
</dbReference>
<dbReference type="NCBIfam" id="NF005880">
    <property type="entry name" value="PRK07831.1"/>
    <property type="match status" value="1"/>
</dbReference>
<evidence type="ECO:0000256" key="1">
    <source>
        <dbReference type="ARBA" id="ARBA00006484"/>
    </source>
</evidence>
<dbReference type="PRINTS" id="PR00080">
    <property type="entry name" value="SDRFAMILY"/>
</dbReference>
<dbReference type="PRINTS" id="PR00081">
    <property type="entry name" value="GDHRDH"/>
</dbReference>
<organism evidence="3 4">
    <name type="scientific">Paraburkholderia fungorum</name>
    <dbReference type="NCBI Taxonomy" id="134537"/>
    <lineage>
        <taxon>Bacteria</taxon>
        <taxon>Pseudomonadati</taxon>
        <taxon>Pseudomonadota</taxon>
        <taxon>Betaproteobacteria</taxon>
        <taxon>Burkholderiales</taxon>
        <taxon>Burkholderiaceae</taxon>
        <taxon>Paraburkholderia</taxon>
    </lineage>
</organism>
<dbReference type="GO" id="GO:0016491">
    <property type="term" value="F:oxidoreductase activity"/>
    <property type="evidence" value="ECO:0007669"/>
    <property type="project" value="UniProtKB-KW"/>
</dbReference>
<proteinExistence type="inferred from homology"/>
<dbReference type="PANTHER" id="PTHR24321">
    <property type="entry name" value="DEHYDROGENASES, SHORT CHAIN"/>
    <property type="match status" value="1"/>
</dbReference>
<dbReference type="FunFam" id="3.40.50.720:FF:000084">
    <property type="entry name" value="Short-chain dehydrogenase reductase"/>
    <property type="match status" value="1"/>
</dbReference>
<dbReference type="Proteomes" id="UP001246473">
    <property type="component" value="Unassembled WGS sequence"/>
</dbReference>
<dbReference type="PANTHER" id="PTHR24321:SF8">
    <property type="entry name" value="ESTRADIOL 17-BETA-DEHYDROGENASE 8-RELATED"/>
    <property type="match status" value="1"/>
</dbReference>
<dbReference type="PROSITE" id="PS00061">
    <property type="entry name" value="ADH_SHORT"/>
    <property type="match status" value="1"/>
</dbReference>
<name>A0AAP5UUT4_9BURK</name>
<keyword evidence="2" id="KW-0560">Oxidoreductase</keyword>
<protein>
    <submittedName>
        <fullName evidence="3">SDR family oxidoreductase</fullName>
    </submittedName>
</protein>
<dbReference type="Gene3D" id="3.40.50.720">
    <property type="entry name" value="NAD(P)-binding Rossmann-like Domain"/>
    <property type="match status" value="1"/>
</dbReference>
<dbReference type="InterPro" id="IPR002347">
    <property type="entry name" value="SDR_fam"/>
</dbReference>
<evidence type="ECO:0000313" key="3">
    <source>
        <dbReference type="EMBL" id="MDT8837299.1"/>
    </source>
</evidence>
<dbReference type="SUPFAM" id="SSF51735">
    <property type="entry name" value="NAD(P)-binding Rossmann-fold domains"/>
    <property type="match status" value="1"/>
</dbReference>
<evidence type="ECO:0000313" key="4">
    <source>
        <dbReference type="Proteomes" id="UP001246473"/>
    </source>
</evidence>
<evidence type="ECO:0000256" key="2">
    <source>
        <dbReference type="ARBA" id="ARBA00023002"/>
    </source>
</evidence>
<dbReference type="InterPro" id="IPR036291">
    <property type="entry name" value="NAD(P)-bd_dom_sf"/>
</dbReference>
<reference evidence="3" key="1">
    <citation type="submission" date="2022-08" db="EMBL/GenBank/DDBJ databases">
        <authorList>
            <person name="Kim S.-J."/>
        </authorList>
    </citation>
    <scope>NUCLEOTIDE SEQUENCE</scope>
    <source>
        <strain evidence="3">KJ</strain>
    </source>
</reference>
<gene>
    <name evidence="3" type="ORF">ParKJ_07735</name>
</gene>
<sequence>MNEFQMVRTAPAYVPGHQLLASKSVLITAAAGAGIGFAAAKRCAEEGCRALFISDIHERRLEQAVDTLRAETGLQEIYGRLCNVSVEQDVRTLVADAEDRLQGVDVLINNAGLGGARRIVEMDDAEWSRVIDISLTGTFRMTRAILPHMQQRGRGVIVNNASVLGWRAQAEQAHYAAAKAGVMALTRCAALEAAPYGVRINAVAPSIALHDFLKKSASADLLDQLASREAFGRAAEVWEVANVMVFLASDYASYMTGEVLSVSSQHA</sequence>
<dbReference type="Pfam" id="PF13561">
    <property type="entry name" value="adh_short_C2"/>
    <property type="match status" value="1"/>
</dbReference>
<comment type="similarity">
    <text evidence="1">Belongs to the short-chain dehydrogenases/reductases (SDR) family.</text>
</comment>
<comment type="caution">
    <text evidence="3">The sequence shown here is derived from an EMBL/GenBank/DDBJ whole genome shotgun (WGS) entry which is preliminary data.</text>
</comment>
<dbReference type="AlphaFoldDB" id="A0AAP5UUT4"/>
<dbReference type="InterPro" id="IPR020904">
    <property type="entry name" value="Sc_DH/Rdtase_CS"/>
</dbReference>
<dbReference type="CDD" id="cd05233">
    <property type="entry name" value="SDR_c"/>
    <property type="match status" value="1"/>
</dbReference>